<protein>
    <submittedName>
        <fullName evidence="1">Uncharacterized protein</fullName>
    </submittedName>
</protein>
<evidence type="ECO:0000313" key="2">
    <source>
        <dbReference type="Proteomes" id="UP000606396"/>
    </source>
</evidence>
<evidence type="ECO:0000313" key="1">
    <source>
        <dbReference type="EMBL" id="MBD2611284.1"/>
    </source>
</evidence>
<name>A0ABR8H6M2_NOSPU</name>
<gene>
    <name evidence="1" type="ORF">H6G94_08360</name>
</gene>
<proteinExistence type="predicted"/>
<reference evidence="1 2" key="1">
    <citation type="journal article" date="2020" name="ISME J.">
        <title>Comparative genomics reveals insights into cyanobacterial evolution and habitat adaptation.</title>
        <authorList>
            <person name="Chen M.Y."/>
            <person name="Teng W.K."/>
            <person name="Zhao L."/>
            <person name="Hu C.X."/>
            <person name="Zhou Y.K."/>
            <person name="Han B.P."/>
            <person name="Song L.R."/>
            <person name="Shu W.S."/>
        </authorList>
    </citation>
    <scope>NUCLEOTIDE SEQUENCE [LARGE SCALE GENOMIC DNA]</scope>
    <source>
        <strain evidence="1 2">FACHB-252</strain>
    </source>
</reference>
<organism evidence="1 2">
    <name type="scientific">Nostoc punctiforme FACHB-252</name>
    <dbReference type="NCBI Taxonomy" id="1357509"/>
    <lineage>
        <taxon>Bacteria</taxon>
        <taxon>Bacillati</taxon>
        <taxon>Cyanobacteriota</taxon>
        <taxon>Cyanophyceae</taxon>
        <taxon>Nostocales</taxon>
        <taxon>Nostocaceae</taxon>
        <taxon>Nostoc</taxon>
    </lineage>
</organism>
<keyword evidence="2" id="KW-1185">Reference proteome</keyword>
<sequence length="45" mass="4899">MKVLILGIGHGALGIGHWAWGMGHWALGIVGDENWYNSQLQIPNS</sequence>
<dbReference type="Proteomes" id="UP000606396">
    <property type="component" value="Unassembled WGS sequence"/>
</dbReference>
<comment type="caution">
    <text evidence="1">The sequence shown here is derived from an EMBL/GenBank/DDBJ whole genome shotgun (WGS) entry which is preliminary data.</text>
</comment>
<dbReference type="EMBL" id="JACJTC010000005">
    <property type="protein sequence ID" value="MBD2611284.1"/>
    <property type="molecule type" value="Genomic_DNA"/>
</dbReference>
<accession>A0ABR8H6M2</accession>
<dbReference type="RefSeq" id="WP_190949151.1">
    <property type="nucleotide sequence ID" value="NZ_JACJTC010000005.1"/>
</dbReference>